<dbReference type="EMBL" id="AWUE01016478">
    <property type="protein sequence ID" value="OMO91161.1"/>
    <property type="molecule type" value="Genomic_DNA"/>
</dbReference>
<evidence type="ECO:0000313" key="3">
    <source>
        <dbReference type="Proteomes" id="UP000187203"/>
    </source>
</evidence>
<protein>
    <submittedName>
        <fullName evidence="2">Uncharacterized protein</fullName>
    </submittedName>
</protein>
<proteinExistence type="predicted"/>
<accession>A0A1R3J8K0</accession>
<gene>
    <name evidence="2" type="ORF">COLO4_18574</name>
</gene>
<feature type="compositionally biased region" description="Basic and acidic residues" evidence="1">
    <location>
        <begin position="123"/>
        <end position="154"/>
    </location>
</feature>
<dbReference type="AlphaFoldDB" id="A0A1R3J8K0"/>
<name>A0A1R3J8K0_9ROSI</name>
<sequence>MVRCASGAASIFLSNLLKPRIPHVENIPCPPYPKAKLCSLIITLKTCPRRLHSGTLCKDYRQTKSVWKALRNVCSFLQPYTSNAEIFQKLSLKVYPFPDVEDKNQKNETEVVQKLSMNVPTKEGIKKKAEKDSGQKNEEKAEKDGRKKNEKKAE</sequence>
<dbReference type="Proteomes" id="UP000187203">
    <property type="component" value="Unassembled WGS sequence"/>
</dbReference>
<reference evidence="3" key="1">
    <citation type="submission" date="2013-09" db="EMBL/GenBank/DDBJ databases">
        <title>Corchorus olitorius genome sequencing.</title>
        <authorList>
            <person name="Alam M."/>
            <person name="Haque M.S."/>
            <person name="Islam M.S."/>
            <person name="Emdad E.M."/>
            <person name="Islam M.M."/>
            <person name="Ahmed B."/>
            <person name="Halim A."/>
            <person name="Hossen Q.M.M."/>
            <person name="Hossain M.Z."/>
            <person name="Ahmed R."/>
            <person name="Khan M.M."/>
            <person name="Islam R."/>
            <person name="Rashid M.M."/>
            <person name="Khan S.A."/>
            <person name="Rahman M.S."/>
            <person name="Alam M."/>
            <person name="Yahiya A.S."/>
            <person name="Khan M.S."/>
            <person name="Azam M.S."/>
            <person name="Haque T."/>
            <person name="Lashkar M.Z.H."/>
            <person name="Akhand A.I."/>
            <person name="Morshed G."/>
            <person name="Roy S."/>
            <person name="Uddin K.S."/>
            <person name="Rabeya T."/>
            <person name="Hossain A.S."/>
            <person name="Chowdhury A."/>
            <person name="Snigdha A.R."/>
            <person name="Mortoza M.S."/>
            <person name="Matin S.A."/>
            <person name="Hoque S.M.E."/>
            <person name="Islam M.K."/>
            <person name="Roy D.K."/>
            <person name="Haider R."/>
            <person name="Moosa M.M."/>
            <person name="Elias S.M."/>
            <person name="Hasan A.M."/>
            <person name="Jahan S."/>
            <person name="Shafiuddin M."/>
            <person name="Mahmood N."/>
            <person name="Shommy N.S."/>
        </authorList>
    </citation>
    <scope>NUCLEOTIDE SEQUENCE [LARGE SCALE GENOMIC DNA]</scope>
    <source>
        <strain evidence="3">cv. O-4</strain>
    </source>
</reference>
<evidence type="ECO:0000256" key="1">
    <source>
        <dbReference type="SAM" id="MobiDB-lite"/>
    </source>
</evidence>
<evidence type="ECO:0000313" key="2">
    <source>
        <dbReference type="EMBL" id="OMO91161.1"/>
    </source>
</evidence>
<feature type="region of interest" description="Disordered" evidence="1">
    <location>
        <begin position="103"/>
        <end position="154"/>
    </location>
</feature>
<comment type="caution">
    <text evidence="2">The sequence shown here is derived from an EMBL/GenBank/DDBJ whole genome shotgun (WGS) entry which is preliminary data.</text>
</comment>
<organism evidence="2 3">
    <name type="scientific">Corchorus olitorius</name>
    <dbReference type="NCBI Taxonomy" id="93759"/>
    <lineage>
        <taxon>Eukaryota</taxon>
        <taxon>Viridiplantae</taxon>
        <taxon>Streptophyta</taxon>
        <taxon>Embryophyta</taxon>
        <taxon>Tracheophyta</taxon>
        <taxon>Spermatophyta</taxon>
        <taxon>Magnoliopsida</taxon>
        <taxon>eudicotyledons</taxon>
        <taxon>Gunneridae</taxon>
        <taxon>Pentapetalae</taxon>
        <taxon>rosids</taxon>
        <taxon>malvids</taxon>
        <taxon>Malvales</taxon>
        <taxon>Malvaceae</taxon>
        <taxon>Grewioideae</taxon>
        <taxon>Apeibeae</taxon>
        <taxon>Corchorus</taxon>
    </lineage>
</organism>
<keyword evidence="3" id="KW-1185">Reference proteome</keyword>